<comment type="caution">
    <text evidence="7">The sequence shown here is derived from an EMBL/GenBank/DDBJ whole genome shotgun (WGS) entry which is preliminary data.</text>
</comment>
<dbReference type="Proteomes" id="UP000642265">
    <property type="component" value="Unassembled WGS sequence"/>
</dbReference>
<dbReference type="AlphaFoldDB" id="A0A8I0T924"/>
<evidence type="ECO:0000313" key="7">
    <source>
        <dbReference type="EMBL" id="MBE0561657.1"/>
    </source>
</evidence>
<evidence type="ECO:0000259" key="5">
    <source>
        <dbReference type="PROSITE" id="PS51898"/>
    </source>
</evidence>
<proteinExistence type="predicted"/>
<keyword evidence="2 4" id="KW-0238">DNA-binding</keyword>
<dbReference type="PANTHER" id="PTHR30349:SF90">
    <property type="entry name" value="TYROSINE RECOMBINASE XERD"/>
    <property type="match status" value="1"/>
</dbReference>
<feature type="domain" description="Core-binding (CB)" evidence="6">
    <location>
        <begin position="24"/>
        <end position="105"/>
    </location>
</feature>
<dbReference type="PROSITE" id="PS51898">
    <property type="entry name" value="TYR_RECOMBINASE"/>
    <property type="match status" value="1"/>
</dbReference>
<sequence length="315" mass="35694">MSLTTLGVELPVWSEPKSVSRPLPQVLTQYTDFRHAHSNAKDVSIHQEVKELAPWLRFLQSRHRRLSATRLSDVDDFLLRLRRRYAVSSVARRMSSLRLFFRFLHSTGRLNHDLASSIQCPPRRRVQPPRALPWSDVQRILRATDRKTRAGLRDYAMFLLMSLYGLGSAEVIGLKLEDVHWPANTLTVRRPKTGVEIQLPLLPAAARALAAYLRKARPPNAPTRSLFVRCQMPHGAFTSSTIRFAIRGYAAKAGMPKQVLGGHVFRHSHASRQVDQHTPPRVLSSILGHLDPKTTSVYTRVALERLRGIALPVPR</sequence>
<dbReference type="Pfam" id="PF00589">
    <property type="entry name" value="Phage_integrase"/>
    <property type="match status" value="1"/>
</dbReference>
<evidence type="ECO:0000256" key="2">
    <source>
        <dbReference type="ARBA" id="ARBA00023125"/>
    </source>
</evidence>
<reference evidence="7" key="2">
    <citation type="submission" date="2020-10" db="EMBL/GenBank/DDBJ databases">
        <title>Enrichment of novel Verrucomicrobia, Bacteroidetes and Krumholzibacteria in an oxygen-limited, methane- and iron-fed bioreactor inoculated with Bothnian Sea sediments.</title>
        <authorList>
            <person name="Martins P.D."/>
            <person name="de Jong A."/>
            <person name="Lenstra W.K."/>
            <person name="van Helmond N.A.G.M."/>
            <person name="Slomp C.P."/>
            <person name="Jetten M.S.M."/>
            <person name="Welte C.U."/>
            <person name="Rasigraf O."/>
        </authorList>
    </citation>
    <scope>NUCLEOTIDE SEQUENCE</scope>
    <source>
        <strain evidence="7">MAG47</strain>
    </source>
</reference>
<dbReference type="InterPro" id="IPR002104">
    <property type="entry name" value="Integrase_catalytic"/>
</dbReference>
<dbReference type="Gene3D" id="1.10.150.130">
    <property type="match status" value="1"/>
</dbReference>
<evidence type="ECO:0000256" key="3">
    <source>
        <dbReference type="ARBA" id="ARBA00023172"/>
    </source>
</evidence>
<dbReference type="SUPFAM" id="SSF56349">
    <property type="entry name" value="DNA breaking-rejoining enzymes"/>
    <property type="match status" value="1"/>
</dbReference>
<dbReference type="InterPro" id="IPR050090">
    <property type="entry name" value="Tyrosine_recombinase_XerCD"/>
</dbReference>
<dbReference type="GO" id="GO:0006310">
    <property type="term" value="P:DNA recombination"/>
    <property type="evidence" value="ECO:0007669"/>
    <property type="project" value="UniProtKB-KW"/>
</dbReference>
<protein>
    <submittedName>
        <fullName evidence="7">Tyrosine-type recombinase/integrase</fullName>
    </submittedName>
</protein>
<keyword evidence="3" id="KW-0233">DNA recombination</keyword>
<evidence type="ECO:0000313" key="8">
    <source>
        <dbReference type="Proteomes" id="UP000642265"/>
    </source>
</evidence>
<dbReference type="InterPro" id="IPR044068">
    <property type="entry name" value="CB"/>
</dbReference>
<accession>A0A8I0T924</accession>
<dbReference type="GO" id="GO:0015074">
    <property type="term" value="P:DNA integration"/>
    <property type="evidence" value="ECO:0007669"/>
    <property type="project" value="UniProtKB-KW"/>
</dbReference>
<name>A0A8I0T924_BRUAN</name>
<dbReference type="GO" id="GO:0003677">
    <property type="term" value="F:DNA binding"/>
    <property type="evidence" value="ECO:0007669"/>
    <property type="project" value="UniProtKB-UniRule"/>
</dbReference>
<dbReference type="PROSITE" id="PS51900">
    <property type="entry name" value="CB"/>
    <property type="match status" value="1"/>
</dbReference>
<dbReference type="Gene3D" id="1.10.443.10">
    <property type="entry name" value="Intergrase catalytic core"/>
    <property type="match status" value="1"/>
</dbReference>
<dbReference type="EMBL" id="JACZKO010000036">
    <property type="protein sequence ID" value="MBE0561657.1"/>
    <property type="molecule type" value="Genomic_DNA"/>
</dbReference>
<dbReference type="Pfam" id="PF02899">
    <property type="entry name" value="Phage_int_SAM_1"/>
    <property type="match status" value="1"/>
</dbReference>
<organism evidence="7 8">
    <name type="scientific">Brucella anthropi</name>
    <name type="common">Ochrobactrum anthropi</name>
    <dbReference type="NCBI Taxonomy" id="529"/>
    <lineage>
        <taxon>Bacteria</taxon>
        <taxon>Pseudomonadati</taxon>
        <taxon>Pseudomonadota</taxon>
        <taxon>Alphaproteobacteria</taxon>
        <taxon>Hyphomicrobiales</taxon>
        <taxon>Brucellaceae</taxon>
        <taxon>Brucella/Ochrobactrum group</taxon>
        <taxon>Brucella</taxon>
    </lineage>
</organism>
<evidence type="ECO:0000259" key="6">
    <source>
        <dbReference type="PROSITE" id="PS51900"/>
    </source>
</evidence>
<feature type="domain" description="Tyr recombinase" evidence="5">
    <location>
        <begin position="127"/>
        <end position="311"/>
    </location>
</feature>
<dbReference type="PANTHER" id="PTHR30349">
    <property type="entry name" value="PHAGE INTEGRASE-RELATED"/>
    <property type="match status" value="1"/>
</dbReference>
<gene>
    <name evidence="7" type="ORF">IH622_12715</name>
</gene>
<reference evidence="7" key="1">
    <citation type="submission" date="2020-09" db="EMBL/GenBank/DDBJ databases">
        <authorList>
            <person name="Dalcin Martins P."/>
        </authorList>
    </citation>
    <scope>NUCLEOTIDE SEQUENCE</scope>
    <source>
        <strain evidence="7">MAG47</strain>
    </source>
</reference>
<evidence type="ECO:0000256" key="4">
    <source>
        <dbReference type="PROSITE-ProRule" id="PRU01248"/>
    </source>
</evidence>
<dbReference type="InterPro" id="IPR004107">
    <property type="entry name" value="Integrase_SAM-like_N"/>
</dbReference>
<evidence type="ECO:0000256" key="1">
    <source>
        <dbReference type="ARBA" id="ARBA00022908"/>
    </source>
</evidence>
<dbReference type="InterPro" id="IPR011010">
    <property type="entry name" value="DNA_brk_join_enz"/>
</dbReference>
<keyword evidence="1" id="KW-0229">DNA integration</keyword>
<dbReference type="InterPro" id="IPR010998">
    <property type="entry name" value="Integrase_recombinase_N"/>
</dbReference>
<dbReference type="InterPro" id="IPR013762">
    <property type="entry name" value="Integrase-like_cat_sf"/>
</dbReference>